<proteinExistence type="predicted"/>
<dbReference type="GO" id="GO:0016020">
    <property type="term" value="C:membrane"/>
    <property type="evidence" value="ECO:0007669"/>
    <property type="project" value="TreeGrafter"/>
</dbReference>
<dbReference type="InterPro" id="IPR012171">
    <property type="entry name" value="Fatty_acid_desaturase"/>
</dbReference>
<dbReference type="Pfam" id="PF00487">
    <property type="entry name" value="FA_desaturase"/>
    <property type="match status" value="1"/>
</dbReference>
<dbReference type="PANTHER" id="PTHR19353">
    <property type="entry name" value="FATTY ACID DESATURASE 2"/>
    <property type="match status" value="1"/>
</dbReference>
<dbReference type="STRING" id="83449.BON30_31355"/>
<keyword evidence="1" id="KW-0812">Transmembrane</keyword>
<evidence type="ECO:0000313" key="3">
    <source>
        <dbReference type="EMBL" id="OJH36985.1"/>
    </source>
</evidence>
<feature type="transmembrane region" description="Helical" evidence="1">
    <location>
        <begin position="199"/>
        <end position="228"/>
    </location>
</feature>
<keyword evidence="1" id="KW-0472">Membrane</keyword>
<feature type="domain" description="Fatty acid desaturase" evidence="2">
    <location>
        <begin position="79"/>
        <end position="300"/>
    </location>
</feature>
<evidence type="ECO:0000256" key="1">
    <source>
        <dbReference type="SAM" id="Phobius"/>
    </source>
</evidence>
<dbReference type="RefSeq" id="WP_071902133.1">
    <property type="nucleotide sequence ID" value="NZ_MPIN01000009.1"/>
</dbReference>
<dbReference type="GO" id="GO:0008610">
    <property type="term" value="P:lipid biosynthetic process"/>
    <property type="evidence" value="ECO:0007669"/>
    <property type="project" value="UniProtKB-ARBA"/>
</dbReference>
<dbReference type="AlphaFoldDB" id="A0A1L9B3Y8"/>
<sequence length="350" mass="39067">METLPAFFDPTPVAERRDCPYQAGVTEDLSEFRAALSQQGLLAGLKQFEARSSAQTAQALLVDWALVFAAWAACVYVSPWLAPLAVLLIGNRQRSLGNLLHDGGHWSLADESARNDVWVRFFLAPALFNSTGLYRDSHRTHHRHLGSPQDDPDYIHRDEFHQMSWPRILAVNVFSWPAWRGSVLGHLPRISWKERAGIAAWWAVVLGVLALVSGPWGAAGFLGLWLVARATVFHVITTFREITDHVGLSPGSLKGFSRNSPRSGLGKLFFHPRNNGYHLLHHLDPRIPFHALPRAHDYCMSLPWYAAGHHCDGYFLGRHTVVDCWRGRCPVALSEGERVPHPLPAAARVG</sequence>
<name>A0A1L9B3Y8_9BACT</name>
<dbReference type="Proteomes" id="UP000182229">
    <property type="component" value="Unassembled WGS sequence"/>
</dbReference>
<dbReference type="OrthoDB" id="9800167at2"/>
<dbReference type="EMBL" id="MPIN01000009">
    <property type="protein sequence ID" value="OJH36985.1"/>
    <property type="molecule type" value="Genomic_DNA"/>
</dbReference>
<reference evidence="3 4" key="2">
    <citation type="submission" date="2016-12" db="EMBL/GenBank/DDBJ databases">
        <title>Draft Genome Sequence of Cystobacter ferrugineus Strain Cbfe23.</title>
        <authorList>
            <person name="Akbar S."/>
            <person name="Dowd S.E."/>
            <person name="Stevens D.C."/>
        </authorList>
    </citation>
    <scope>NUCLEOTIDE SEQUENCE [LARGE SCALE GENOMIC DNA]</scope>
    <source>
        <strain evidence="3 4">Cbfe23</strain>
    </source>
</reference>
<reference evidence="4" key="1">
    <citation type="submission" date="2016-11" db="EMBL/GenBank/DDBJ databases">
        <authorList>
            <person name="Shukria A."/>
            <person name="Stevens D.C."/>
        </authorList>
    </citation>
    <scope>NUCLEOTIDE SEQUENCE [LARGE SCALE GENOMIC DNA]</scope>
    <source>
        <strain evidence="4">Cbfe23</strain>
    </source>
</reference>
<keyword evidence="4" id="KW-1185">Reference proteome</keyword>
<feature type="transmembrane region" description="Helical" evidence="1">
    <location>
        <begin position="64"/>
        <end position="89"/>
    </location>
</feature>
<protein>
    <recommendedName>
        <fullName evidence="2">Fatty acid desaturase domain-containing protein</fullName>
    </recommendedName>
</protein>
<evidence type="ECO:0000259" key="2">
    <source>
        <dbReference type="Pfam" id="PF00487"/>
    </source>
</evidence>
<dbReference type="InterPro" id="IPR005804">
    <property type="entry name" value="FA_desaturase_dom"/>
</dbReference>
<keyword evidence="1" id="KW-1133">Transmembrane helix</keyword>
<accession>A0A1L9B3Y8</accession>
<evidence type="ECO:0000313" key="4">
    <source>
        <dbReference type="Proteomes" id="UP000182229"/>
    </source>
</evidence>
<organism evidence="3 4">
    <name type="scientific">Cystobacter ferrugineus</name>
    <dbReference type="NCBI Taxonomy" id="83449"/>
    <lineage>
        <taxon>Bacteria</taxon>
        <taxon>Pseudomonadati</taxon>
        <taxon>Myxococcota</taxon>
        <taxon>Myxococcia</taxon>
        <taxon>Myxococcales</taxon>
        <taxon>Cystobacterineae</taxon>
        <taxon>Archangiaceae</taxon>
        <taxon>Cystobacter</taxon>
    </lineage>
</organism>
<dbReference type="PANTHER" id="PTHR19353:SF19">
    <property type="entry name" value="DELTA(5) FATTY ACID DESATURASE C-RELATED"/>
    <property type="match status" value="1"/>
</dbReference>
<dbReference type="GO" id="GO:0016717">
    <property type="term" value="F:oxidoreductase activity, acting on paired donors, with oxidation of a pair of donors resulting in the reduction of molecular oxygen to two molecules of water"/>
    <property type="evidence" value="ECO:0007669"/>
    <property type="project" value="TreeGrafter"/>
</dbReference>
<gene>
    <name evidence="3" type="ORF">BON30_31355</name>
</gene>
<comment type="caution">
    <text evidence="3">The sequence shown here is derived from an EMBL/GenBank/DDBJ whole genome shotgun (WGS) entry which is preliminary data.</text>
</comment>
<dbReference type="CDD" id="cd03510">
    <property type="entry name" value="Rhizobitoxine-FADS-like"/>
    <property type="match status" value="1"/>
</dbReference>